<sequence>MPEHSPDKWAAFKAYNHRDVEAELSIQERLSKFPVPDTVWEEYVHDQEINDRGVALDMTLVRNAIKADTRSRTELTRLMKELTDLDNPNSVQQMKQWLADNGMETDSLGKKVVTELLKDAPEPLGKVLSLRQQLAKSSVKKYQSMENAVCADGRARGMFQFYGANRTGRWAGRLIQMQNLPQNHLVDLEDARWLVHDGDFAALELLYDNIPDVLSQLIRTAFVPKDGYKLIVADFSAIEARVIAWLAGERWRNDVFATHGKITKLRQVRCSTSRLRKSPKVARSGKKERLPNLPSATAARSVHSKRWAPWRWVCRKKNSVHSFQHGGRRTRIS</sequence>
<dbReference type="Gene3D" id="3.30.70.370">
    <property type="match status" value="1"/>
</dbReference>
<name>A0A645D3B3_9ZZZZ</name>
<protein>
    <recommendedName>
        <fullName evidence="3">DNA-directed DNA polymerase family A palm domain-containing protein</fullName>
    </recommendedName>
</protein>
<dbReference type="GO" id="GO:0003677">
    <property type="term" value="F:DNA binding"/>
    <property type="evidence" value="ECO:0007669"/>
    <property type="project" value="InterPro"/>
</dbReference>
<evidence type="ECO:0000259" key="3">
    <source>
        <dbReference type="Pfam" id="PF00476"/>
    </source>
</evidence>
<evidence type="ECO:0000256" key="1">
    <source>
        <dbReference type="ARBA" id="ARBA00022705"/>
    </source>
</evidence>
<dbReference type="GO" id="GO:0006261">
    <property type="term" value="P:DNA-templated DNA replication"/>
    <property type="evidence" value="ECO:0007669"/>
    <property type="project" value="InterPro"/>
</dbReference>
<dbReference type="InterPro" id="IPR002298">
    <property type="entry name" value="DNA_polymerase_A"/>
</dbReference>
<dbReference type="InterPro" id="IPR001098">
    <property type="entry name" value="DNA-dir_DNA_pol_A_palm_dom"/>
</dbReference>
<dbReference type="PANTHER" id="PTHR10133">
    <property type="entry name" value="DNA POLYMERASE I"/>
    <property type="match status" value="1"/>
</dbReference>
<comment type="caution">
    <text evidence="4">The sequence shown here is derived from an EMBL/GenBank/DDBJ whole genome shotgun (WGS) entry which is preliminary data.</text>
</comment>
<dbReference type="AlphaFoldDB" id="A0A645D3B3"/>
<gene>
    <name evidence="4" type="ORF">SDC9_130925</name>
</gene>
<dbReference type="GO" id="GO:0003887">
    <property type="term" value="F:DNA-directed DNA polymerase activity"/>
    <property type="evidence" value="ECO:0007669"/>
    <property type="project" value="InterPro"/>
</dbReference>
<feature type="domain" description="DNA-directed DNA polymerase family A palm" evidence="3">
    <location>
        <begin position="74"/>
        <end position="251"/>
    </location>
</feature>
<dbReference type="InterPro" id="IPR043502">
    <property type="entry name" value="DNA/RNA_pol_sf"/>
</dbReference>
<reference evidence="4" key="1">
    <citation type="submission" date="2019-08" db="EMBL/GenBank/DDBJ databases">
        <authorList>
            <person name="Kucharzyk K."/>
            <person name="Murdoch R.W."/>
            <person name="Higgins S."/>
            <person name="Loffler F."/>
        </authorList>
    </citation>
    <scope>NUCLEOTIDE SEQUENCE</scope>
</reference>
<evidence type="ECO:0000256" key="2">
    <source>
        <dbReference type="SAM" id="MobiDB-lite"/>
    </source>
</evidence>
<dbReference type="GO" id="GO:0006302">
    <property type="term" value="P:double-strand break repair"/>
    <property type="evidence" value="ECO:0007669"/>
    <property type="project" value="TreeGrafter"/>
</dbReference>
<dbReference type="EMBL" id="VSSQ01032558">
    <property type="protein sequence ID" value="MPM83856.1"/>
    <property type="molecule type" value="Genomic_DNA"/>
</dbReference>
<organism evidence="4">
    <name type="scientific">bioreactor metagenome</name>
    <dbReference type="NCBI Taxonomy" id="1076179"/>
    <lineage>
        <taxon>unclassified sequences</taxon>
        <taxon>metagenomes</taxon>
        <taxon>ecological metagenomes</taxon>
    </lineage>
</organism>
<feature type="region of interest" description="Disordered" evidence="2">
    <location>
        <begin position="276"/>
        <end position="297"/>
    </location>
</feature>
<proteinExistence type="predicted"/>
<evidence type="ECO:0000313" key="4">
    <source>
        <dbReference type="EMBL" id="MPM83856.1"/>
    </source>
</evidence>
<dbReference type="PANTHER" id="PTHR10133:SF27">
    <property type="entry name" value="DNA POLYMERASE NU"/>
    <property type="match status" value="1"/>
</dbReference>
<dbReference type="SUPFAM" id="SSF56672">
    <property type="entry name" value="DNA/RNA polymerases"/>
    <property type="match status" value="1"/>
</dbReference>
<accession>A0A645D3B3</accession>
<keyword evidence="1" id="KW-0235">DNA replication</keyword>
<dbReference type="Pfam" id="PF00476">
    <property type="entry name" value="DNA_pol_A"/>
    <property type="match status" value="1"/>
</dbReference>